<evidence type="ECO:0000313" key="2">
    <source>
        <dbReference type="Proteomes" id="UP000030665"/>
    </source>
</evidence>
<name>A0A077Z3J2_TRITR</name>
<dbReference type="EMBL" id="HG805847">
    <property type="protein sequence ID" value="CDW53290.1"/>
    <property type="molecule type" value="Genomic_DNA"/>
</dbReference>
<protein>
    <submittedName>
        <fullName evidence="1">Uncharacterized protein</fullName>
    </submittedName>
</protein>
<reference evidence="1" key="2">
    <citation type="submission" date="2014-03" db="EMBL/GenBank/DDBJ databases">
        <title>The whipworm genome and dual-species transcriptomics of an intimate host-pathogen interaction.</title>
        <authorList>
            <person name="Foth B.J."/>
            <person name="Tsai I.J."/>
            <person name="Reid A.J."/>
            <person name="Bancroft A.J."/>
            <person name="Nichol S."/>
            <person name="Tracey A."/>
            <person name="Holroyd N."/>
            <person name="Cotton J.A."/>
            <person name="Stanley E.J."/>
            <person name="Zarowiecki M."/>
            <person name="Liu J.Z."/>
            <person name="Huckvale T."/>
            <person name="Cooper P.J."/>
            <person name="Grencis R.K."/>
            <person name="Berriman M."/>
        </authorList>
    </citation>
    <scope>NUCLEOTIDE SEQUENCE [LARGE SCALE GENOMIC DNA]</scope>
</reference>
<keyword evidence="2" id="KW-1185">Reference proteome</keyword>
<evidence type="ECO:0000313" key="1">
    <source>
        <dbReference type="EMBL" id="CDW53290.1"/>
    </source>
</evidence>
<gene>
    <name evidence="1" type="ORF">TTRE_0000155401</name>
</gene>
<dbReference type="Proteomes" id="UP000030665">
    <property type="component" value="Unassembled WGS sequence"/>
</dbReference>
<sequence>MTSDHQLSTQTEMPHPLGKISTSKWVWKAQPEAGRVKVITRLGRTWPSFATSVVCALFGSVTDSIHRFVERECFANLSWAPPDYDRCVSIYTHNSSCIGKLCQPFSGDLPNGDIMVKCHICVAHGRFTNHFLHVQLIFIPVVTSPHGYEYE</sequence>
<proteinExistence type="predicted"/>
<accession>A0A077Z3J2</accession>
<dbReference type="AlphaFoldDB" id="A0A077Z3J2"/>
<organism evidence="1 2">
    <name type="scientific">Trichuris trichiura</name>
    <name type="common">Whipworm</name>
    <name type="synonym">Trichocephalus trichiurus</name>
    <dbReference type="NCBI Taxonomy" id="36087"/>
    <lineage>
        <taxon>Eukaryota</taxon>
        <taxon>Metazoa</taxon>
        <taxon>Ecdysozoa</taxon>
        <taxon>Nematoda</taxon>
        <taxon>Enoplea</taxon>
        <taxon>Dorylaimia</taxon>
        <taxon>Trichinellida</taxon>
        <taxon>Trichuridae</taxon>
        <taxon>Trichuris</taxon>
    </lineage>
</organism>
<reference evidence="1" key="1">
    <citation type="submission" date="2014-01" db="EMBL/GenBank/DDBJ databases">
        <authorList>
            <person name="Aslett M."/>
        </authorList>
    </citation>
    <scope>NUCLEOTIDE SEQUENCE</scope>
</reference>